<dbReference type="Pfam" id="PF03745">
    <property type="entry name" value="DUF309"/>
    <property type="match status" value="1"/>
</dbReference>
<keyword evidence="3" id="KW-1185">Reference proteome</keyword>
<dbReference type="OrthoDB" id="160968at2"/>
<sequence length="159" mass="16774">MRDRDPEGRPRSARPRDAFGRPLPYGSPGVPRVPDDYAPTTEQALADGRGFLSEGMPFNAHEVFEGRWKCAPDDERDLWQGLAQICVGLTHLQRGNGRGAVTLFSRGAAKAQAYGGAYDAVGKAASNLSHDSDPDDAIALILEKLPSEGVPSSGGAAGA</sequence>
<feature type="region of interest" description="Disordered" evidence="1">
    <location>
        <begin position="1"/>
        <end position="38"/>
    </location>
</feature>
<dbReference type="Proteomes" id="UP000309128">
    <property type="component" value="Unassembled WGS sequence"/>
</dbReference>
<organism evidence="2 3">
    <name type="scientific">Nonomuraea turkmeniaca</name>
    <dbReference type="NCBI Taxonomy" id="103838"/>
    <lineage>
        <taxon>Bacteria</taxon>
        <taxon>Bacillati</taxon>
        <taxon>Actinomycetota</taxon>
        <taxon>Actinomycetes</taxon>
        <taxon>Streptosporangiales</taxon>
        <taxon>Streptosporangiaceae</taxon>
        <taxon>Nonomuraea</taxon>
    </lineage>
</organism>
<protein>
    <submittedName>
        <fullName evidence="2">DUF309 domain-containing protein</fullName>
    </submittedName>
</protein>
<dbReference type="InterPro" id="IPR023203">
    <property type="entry name" value="TTHA0068_sf"/>
</dbReference>
<dbReference type="SUPFAM" id="SSF140663">
    <property type="entry name" value="TTHA0068-like"/>
    <property type="match status" value="1"/>
</dbReference>
<feature type="compositionally biased region" description="Basic and acidic residues" evidence="1">
    <location>
        <begin position="1"/>
        <end position="19"/>
    </location>
</feature>
<evidence type="ECO:0000256" key="1">
    <source>
        <dbReference type="SAM" id="MobiDB-lite"/>
    </source>
</evidence>
<dbReference type="RefSeq" id="WP_138668507.1">
    <property type="nucleotide sequence ID" value="NZ_VCKY01000086.1"/>
</dbReference>
<dbReference type="PANTHER" id="PTHR34796">
    <property type="entry name" value="EXPRESSED PROTEIN"/>
    <property type="match status" value="1"/>
</dbReference>
<evidence type="ECO:0000313" key="2">
    <source>
        <dbReference type="EMBL" id="TMR16649.1"/>
    </source>
</evidence>
<dbReference type="AlphaFoldDB" id="A0A5S4FF34"/>
<dbReference type="Gene3D" id="1.10.3450.10">
    <property type="entry name" value="TTHA0068-like"/>
    <property type="match status" value="1"/>
</dbReference>
<dbReference type="EMBL" id="VCKY01000086">
    <property type="protein sequence ID" value="TMR16649.1"/>
    <property type="molecule type" value="Genomic_DNA"/>
</dbReference>
<reference evidence="2 3" key="1">
    <citation type="submission" date="2019-05" db="EMBL/GenBank/DDBJ databases">
        <title>Draft genome sequence of Nonomuraea turkmeniaca DSM 43926.</title>
        <authorList>
            <person name="Saricaoglu S."/>
            <person name="Isik K."/>
        </authorList>
    </citation>
    <scope>NUCLEOTIDE SEQUENCE [LARGE SCALE GENOMIC DNA]</scope>
    <source>
        <strain evidence="2 3">DSM 43926</strain>
    </source>
</reference>
<accession>A0A5S4FF34</accession>
<name>A0A5S4FF34_9ACTN</name>
<comment type="caution">
    <text evidence="2">The sequence shown here is derived from an EMBL/GenBank/DDBJ whole genome shotgun (WGS) entry which is preliminary data.</text>
</comment>
<evidence type="ECO:0000313" key="3">
    <source>
        <dbReference type="Proteomes" id="UP000309128"/>
    </source>
</evidence>
<dbReference type="PANTHER" id="PTHR34796:SF1">
    <property type="entry name" value="EXPRESSED PROTEIN"/>
    <property type="match status" value="1"/>
</dbReference>
<proteinExistence type="predicted"/>
<gene>
    <name evidence="2" type="ORF">ETD86_24515</name>
</gene>
<dbReference type="InterPro" id="IPR005500">
    <property type="entry name" value="DUF309"/>
</dbReference>